<reference evidence="1" key="1">
    <citation type="submission" date="2014-11" db="EMBL/GenBank/DDBJ databases">
        <authorList>
            <person name="Amaro Gonzalez C."/>
        </authorList>
    </citation>
    <scope>NUCLEOTIDE SEQUENCE</scope>
</reference>
<evidence type="ECO:0000313" key="1">
    <source>
        <dbReference type="EMBL" id="JAH37982.1"/>
    </source>
</evidence>
<proteinExistence type="predicted"/>
<dbReference type="EMBL" id="GBXM01070595">
    <property type="protein sequence ID" value="JAH37982.1"/>
    <property type="molecule type" value="Transcribed_RNA"/>
</dbReference>
<dbReference type="AlphaFoldDB" id="A0A0E9S9T5"/>
<protein>
    <submittedName>
        <fullName evidence="1">Uncharacterized protein</fullName>
    </submittedName>
</protein>
<accession>A0A0E9S9T5</accession>
<sequence length="42" mass="4941">MGVDITTSWIIHIWIRQLIVCVCAQVGLEASFYYRYMNYIGL</sequence>
<organism evidence="1">
    <name type="scientific">Anguilla anguilla</name>
    <name type="common">European freshwater eel</name>
    <name type="synonym">Muraena anguilla</name>
    <dbReference type="NCBI Taxonomy" id="7936"/>
    <lineage>
        <taxon>Eukaryota</taxon>
        <taxon>Metazoa</taxon>
        <taxon>Chordata</taxon>
        <taxon>Craniata</taxon>
        <taxon>Vertebrata</taxon>
        <taxon>Euteleostomi</taxon>
        <taxon>Actinopterygii</taxon>
        <taxon>Neopterygii</taxon>
        <taxon>Teleostei</taxon>
        <taxon>Anguilliformes</taxon>
        <taxon>Anguillidae</taxon>
        <taxon>Anguilla</taxon>
    </lineage>
</organism>
<reference evidence="1" key="2">
    <citation type="journal article" date="2015" name="Fish Shellfish Immunol.">
        <title>Early steps in the European eel (Anguilla anguilla)-Vibrio vulnificus interaction in the gills: Role of the RtxA13 toxin.</title>
        <authorList>
            <person name="Callol A."/>
            <person name="Pajuelo D."/>
            <person name="Ebbesson L."/>
            <person name="Teles M."/>
            <person name="MacKenzie S."/>
            <person name="Amaro C."/>
        </authorList>
    </citation>
    <scope>NUCLEOTIDE SEQUENCE</scope>
</reference>
<name>A0A0E9S9T5_ANGAN</name>